<feature type="domain" description="ABC transporter" evidence="5">
    <location>
        <begin position="6"/>
        <end position="242"/>
    </location>
</feature>
<keyword evidence="1" id="KW-0813">Transport</keyword>
<dbReference type="InterPro" id="IPR003593">
    <property type="entry name" value="AAA+_ATPase"/>
</dbReference>
<dbReference type="SMART" id="SM00382">
    <property type="entry name" value="AAA"/>
    <property type="match status" value="2"/>
</dbReference>
<evidence type="ECO:0000313" key="7">
    <source>
        <dbReference type="Proteomes" id="UP001310386"/>
    </source>
</evidence>
<dbReference type="InterPro" id="IPR017871">
    <property type="entry name" value="ABC_transporter-like_CS"/>
</dbReference>
<dbReference type="InterPro" id="IPR050107">
    <property type="entry name" value="ABC_carbohydrate_import_ATPase"/>
</dbReference>
<proteinExistence type="predicted"/>
<evidence type="ECO:0000256" key="3">
    <source>
        <dbReference type="ARBA" id="ARBA00022741"/>
    </source>
</evidence>
<evidence type="ECO:0000256" key="4">
    <source>
        <dbReference type="ARBA" id="ARBA00022840"/>
    </source>
</evidence>
<keyword evidence="4 6" id="KW-0067">ATP-binding</keyword>
<evidence type="ECO:0000313" key="6">
    <source>
        <dbReference type="EMBL" id="MEB3102462.1"/>
    </source>
</evidence>
<dbReference type="PROSITE" id="PS50893">
    <property type="entry name" value="ABC_TRANSPORTER_2"/>
    <property type="match status" value="2"/>
</dbReference>
<protein>
    <submittedName>
        <fullName evidence="6">Sugar ABC transporter ATP-binding protein</fullName>
    </submittedName>
</protein>
<comment type="caution">
    <text evidence="6">The sequence shown here is derived from an EMBL/GenBank/DDBJ whole genome shotgun (WGS) entry which is preliminary data.</text>
</comment>
<evidence type="ECO:0000259" key="5">
    <source>
        <dbReference type="PROSITE" id="PS50893"/>
    </source>
</evidence>
<dbReference type="EMBL" id="JAYJLD010000017">
    <property type="protein sequence ID" value="MEB3102462.1"/>
    <property type="molecule type" value="Genomic_DNA"/>
</dbReference>
<evidence type="ECO:0000256" key="2">
    <source>
        <dbReference type="ARBA" id="ARBA00022737"/>
    </source>
</evidence>
<accession>A0ABU5ZIW5</accession>
<gene>
    <name evidence="6" type="ORF">VF724_12395</name>
</gene>
<dbReference type="Gene3D" id="3.40.50.300">
    <property type="entry name" value="P-loop containing nucleotide triphosphate hydrolases"/>
    <property type="match status" value="2"/>
</dbReference>
<dbReference type="PANTHER" id="PTHR43790:SF9">
    <property type="entry name" value="GALACTOFURANOSE TRANSPORTER ATP-BINDING PROTEIN YTFR"/>
    <property type="match status" value="1"/>
</dbReference>
<keyword evidence="7" id="KW-1185">Reference proteome</keyword>
<evidence type="ECO:0000256" key="1">
    <source>
        <dbReference type="ARBA" id="ARBA00022448"/>
    </source>
</evidence>
<dbReference type="PANTHER" id="PTHR43790">
    <property type="entry name" value="CARBOHYDRATE TRANSPORT ATP-BINDING PROTEIN MG119-RELATED"/>
    <property type="match status" value="1"/>
</dbReference>
<dbReference type="InterPro" id="IPR027417">
    <property type="entry name" value="P-loop_NTPase"/>
</dbReference>
<sequence>MSNPLLKMRDIKKIFPGVIALDGVELTLEHGEVHALMGENGAGKSTLIKILTGAYQKDGGTIHFDQREVNFRTPMEAQLGGISTIYQEVSLIPYLSVTENIFMGREPKNNWGIVDWKTAHREAEAILEDMGIHIDVRRPVHDLSAAVQQMVSIARAVSMKAKLVVMDEPTSSLDDQEVNVLFGVINKLKSEGVSIIYVSHRLDEIYAVCDKITVLRDGKYVGTWPIEELPQIKLIAHMIGKSESEVEKLSKGKEAASKIHEKVVIQLEGIKKGKKVQNISFEIHRGEVLGLAGLLGSGRTETAKLIFGADQPEQGSLQIAGQNRKFKNPRDAIASGIGFVSENRKTEGIIPNMSVRENITIASLSKISKFGFISRKKQSEIVSRFIDRLNIKTPNADQKIKNLSGGNQQKVLLARWLALEPKLLILDEPTRGIDVGAKAEIHALIDELAQQGLSILMISSEFDELIQNTDRIVILRDGKKIGEVDGSERTEDRIMHIIAENNSVEHTG</sequence>
<dbReference type="RefSeq" id="WP_371754582.1">
    <property type="nucleotide sequence ID" value="NZ_JAYJLD010000017.1"/>
</dbReference>
<dbReference type="CDD" id="cd03215">
    <property type="entry name" value="ABC_Carb_Monos_II"/>
    <property type="match status" value="1"/>
</dbReference>
<dbReference type="GO" id="GO:0005524">
    <property type="term" value="F:ATP binding"/>
    <property type="evidence" value="ECO:0007669"/>
    <property type="project" value="UniProtKB-KW"/>
</dbReference>
<dbReference type="CDD" id="cd03216">
    <property type="entry name" value="ABC_Carb_Monos_I"/>
    <property type="match status" value="1"/>
</dbReference>
<dbReference type="SUPFAM" id="SSF52540">
    <property type="entry name" value="P-loop containing nucleoside triphosphate hydrolases"/>
    <property type="match status" value="2"/>
</dbReference>
<dbReference type="Proteomes" id="UP001310386">
    <property type="component" value="Unassembled WGS sequence"/>
</dbReference>
<dbReference type="Pfam" id="PF00005">
    <property type="entry name" value="ABC_tran"/>
    <property type="match status" value="2"/>
</dbReference>
<reference evidence="6" key="1">
    <citation type="submission" date="2023-12" db="EMBL/GenBank/DDBJ databases">
        <title>Fervidustalea candida gen. nov., sp. nov., a novel member of the family Paenibacillaceae isolated from a geothermal area.</title>
        <authorList>
            <person name="Li W.-J."/>
            <person name="Jiao J.-Y."/>
            <person name="Chen Y."/>
        </authorList>
    </citation>
    <scope>NUCLEOTIDE SEQUENCE</scope>
    <source>
        <strain evidence="6">SYSU GA230002</strain>
    </source>
</reference>
<name>A0ABU5ZIW5_9BACL</name>
<dbReference type="InterPro" id="IPR003439">
    <property type="entry name" value="ABC_transporter-like_ATP-bd"/>
</dbReference>
<keyword evidence="3" id="KW-0547">Nucleotide-binding</keyword>
<dbReference type="PROSITE" id="PS00211">
    <property type="entry name" value="ABC_TRANSPORTER_1"/>
    <property type="match status" value="1"/>
</dbReference>
<organism evidence="6 7">
    <name type="scientific">Ferviditalea candida</name>
    <dbReference type="NCBI Taxonomy" id="3108399"/>
    <lineage>
        <taxon>Bacteria</taxon>
        <taxon>Bacillati</taxon>
        <taxon>Bacillota</taxon>
        <taxon>Bacilli</taxon>
        <taxon>Bacillales</taxon>
        <taxon>Paenibacillaceae</taxon>
        <taxon>Ferviditalea</taxon>
    </lineage>
</organism>
<feature type="domain" description="ABC transporter" evidence="5">
    <location>
        <begin position="259"/>
        <end position="502"/>
    </location>
</feature>
<keyword evidence="2" id="KW-0677">Repeat</keyword>